<accession>A0A7J0GGX3</accession>
<evidence type="ECO:0000256" key="1">
    <source>
        <dbReference type="SAM" id="MobiDB-lite"/>
    </source>
</evidence>
<sequence>MLRGRKTGRLFRLKRSVQIGGAAVRHESSDISEKNGQGKEQLHRGIQSKRRIVRTRKERWSHDDSQSDVLCGSPHEKVHGTLVRRCKALRLEEPWEKGRVCSLEKCKGLGGYYVEAGERLKANRERSAEGEGCEASKPLIDGVVVIIGVWGWRLRVMLIERKLRLESVVRELVVGERGRKMKRMAMEWKSKAEEATACPVGSSYIGFEKVVQCLPKSNVGD</sequence>
<protein>
    <submittedName>
        <fullName evidence="2">Uncharacterized protein</fullName>
    </submittedName>
</protein>
<dbReference type="Gene3D" id="3.40.50.2000">
    <property type="entry name" value="Glycogen Phosphorylase B"/>
    <property type="match status" value="2"/>
</dbReference>
<evidence type="ECO:0000313" key="3">
    <source>
        <dbReference type="Proteomes" id="UP000585474"/>
    </source>
</evidence>
<comment type="caution">
    <text evidence="2">The sequence shown here is derived from an EMBL/GenBank/DDBJ whole genome shotgun (WGS) entry which is preliminary data.</text>
</comment>
<name>A0A7J0GGX3_9ERIC</name>
<keyword evidence="3" id="KW-1185">Reference proteome</keyword>
<dbReference type="Proteomes" id="UP000585474">
    <property type="component" value="Unassembled WGS sequence"/>
</dbReference>
<reference evidence="2 3" key="1">
    <citation type="submission" date="2019-07" db="EMBL/GenBank/DDBJ databases">
        <title>De Novo Assembly of kiwifruit Actinidia rufa.</title>
        <authorList>
            <person name="Sugita-Konishi S."/>
            <person name="Sato K."/>
            <person name="Mori E."/>
            <person name="Abe Y."/>
            <person name="Kisaki G."/>
            <person name="Hamano K."/>
            <person name="Suezawa K."/>
            <person name="Otani M."/>
            <person name="Fukuda T."/>
            <person name="Manabe T."/>
            <person name="Gomi K."/>
            <person name="Tabuchi M."/>
            <person name="Akimitsu K."/>
            <person name="Kataoka I."/>
        </authorList>
    </citation>
    <scope>NUCLEOTIDE SEQUENCE [LARGE SCALE GENOMIC DNA]</scope>
    <source>
        <strain evidence="3">cv. Fuchu</strain>
    </source>
</reference>
<feature type="compositionally biased region" description="Basic and acidic residues" evidence="1">
    <location>
        <begin position="24"/>
        <end position="43"/>
    </location>
</feature>
<proteinExistence type="predicted"/>
<evidence type="ECO:0000313" key="2">
    <source>
        <dbReference type="EMBL" id="GFZ10067.1"/>
    </source>
</evidence>
<dbReference type="AlphaFoldDB" id="A0A7J0GGX3"/>
<feature type="region of interest" description="Disordered" evidence="1">
    <location>
        <begin position="24"/>
        <end position="46"/>
    </location>
</feature>
<dbReference type="EMBL" id="BJWL01000021">
    <property type="protein sequence ID" value="GFZ10067.1"/>
    <property type="molecule type" value="Genomic_DNA"/>
</dbReference>
<organism evidence="2 3">
    <name type="scientific">Actinidia rufa</name>
    <dbReference type="NCBI Taxonomy" id="165716"/>
    <lineage>
        <taxon>Eukaryota</taxon>
        <taxon>Viridiplantae</taxon>
        <taxon>Streptophyta</taxon>
        <taxon>Embryophyta</taxon>
        <taxon>Tracheophyta</taxon>
        <taxon>Spermatophyta</taxon>
        <taxon>Magnoliopsida</taxon>
        <taxon>eudicotyledons</taxon>
        <taxon>Gunneridae</taxon>
        <taxon>Pentapetalae</taxon>
        <taxon>asterids</taxon>
        <taxon>Ericales</taxon>
        <taxon>Actinidiaceae</taxon>
        <taxon>Actinidia</taxon>
    </lineage>
</organism>
<gene>
    <name evidence="2" type="ORF">Acr_21g0006660</name>
</gene>